<evidence type="ECO:0000313" key="3">
    <source>
        <dbReference type="Proteomes" id="UP000766629"/>
    </source>
</evidence>
<evidence type="ECO:0000313" key="2">
    <source>
        <dbReference type="EMBL" id="MBY6139094.1"/>
    </source>
</evidence>
<keyword evidence="3" id="KW-1185">Reference proteome</keyword>
<accession>A0ABS7ND11</accession>
<proteinExistence type="predicted"/>
<sequence length="326" mass="36101">MRFLLALAFLLLPAPLWAACSGTDQRLALSAVERAEIDARVAATPFAEGNHWIARRGSRTVHVVGTMHINDPRLDAVTEALKPLIAEADLLLLEGTRREEAEMMAAIGRDPSLTLITDGPSLIDRLEPQEWQSLAETARANGVAPWMAAKMRPWFLAVSLAVPPCLRGSPELTRGLDKRLEQAANEAGTGTRALESPMTVFEVFNSEPLEEQVRQLRAYLTLLGGEQDAILTMIESYFDEQAQTYFTIYERDFLQSDALPPEETRRIWQEAMEDLLDNRNRAWIPVIEAAEGDLIVVAAGALHLPGAHGVLNLLKQKGYALERAPF</sequence>
<protein>
    <submittedName>
        <fullName evidence="2">TraB/GumN family protein</fullName>
    </submittedName>
</protein>
<gene>
    <name evidence="2" type="ORF">KUV26_06545</name>
</gene>
<dbReference type="InterPro" id="IPR047111">
    <property type="entry name" value="YbaP-like"/>
</dbReference>
<dbReference type="PANTHER" id="PTHR40590:SF1">
    <property type="entry name" value="CYTOPLASMIC PROTEIN"/>
    <property type="match status" value="1"/>
</dbReference>
<dbReference type="RefSeq" id="WP_222507760.1">
    <property type="nucleotide sequence ID" value="NZ_JAHVJA010000002.1"/>
</dbReference>
<organism evidence="2 3">
    <name type="scientific">Leisingera daeponensis</name>
    <dbReference type="NCBI Taxonomy" id="405746"/>
    <lineage>
        <taxon>Bacteria</taxon>
        <taxon>Pseudomonadati</taxon>
        <taxon>Pseudomonadota</taxon>
        <taxon>Alphaproteobacteria</taxon>
        <taxon>Rhodobacterales</taxon>
        <taxon>Roseobacteraceae</taxon>
        <taxon>Leisingera</taxon>
    </lineage>
</organism>
<reference evidence="2 3" key="1">
    <citation type="submission" date="2021-06" db="EMBL/GenBank/DDBJ databases">
        <title>50 bacteria genomes isolated from Dapeng, Shenzhen, China.</title>
        <authorList>
            <person name="Zheng W."/>
            <person name="Yu S."/>
            <person name="Huang Y."/>
        </authorList>
    </citation>
    <scope>NUCLEOTIDE SEQUENCE [LARGE SCALE GENOMIC DNA]</scope>
    <source>
        <strain evidence="2 3">DP1N14-2</strain>
    </source>
</reference>
<name>A0ABS7ND11_9RHOB</name>
<dbReference type="CDD" id="cd14789">
    <property type="entry name" value="Tiki"/>
    <property type="match status" value="1"/>
</dbReference>
<evidence type="ECO:0000256" key="1">
    <source>
        <dbReference type="SAM" id="SignalP"/>
    </source>
</evidence>
<dbReference type="EMBL" id="JAHVJA010000002">
    <property type="protein sequence ID" value="MBY6139094.1"/>
    <property type="molecule type" value="Genomic_DNA"/>
</dbReference>
<dbReference type="InterPro" id="IPR002816">
    <property type="entry name" value="TraB/PrgY/GumN_fam"/>
</dbReference>
<dbReference type="Pfam" id="PF01963">
    <property type="entry name" value="TraB_PrgY_gumN"/>
    <property type="match status" value="1"/>
</dbReference>
<feature type="signal peptide" evidence="1">
    <location>
        <begin position="1"/>
        <end position="18"/>
    </location>
</feature>
<comment type="caution">
    <text evidence="2">The sequence shown here is derived from an EMBL/GenBank/DDBJ whole genome shotgun (WGS) entry which is preliminary data.</text>
</comment>
<dbReference type="PROSITE" id="PS51257">
    <property type="entry name" value="PROKAR_LIPOPROTEIN"/>
    <property type="match status" value="1"/>
</dbReference>
<keyword evidence="1" id="KW-0732">Signal</keyword>
<feature type="chain" id="PRO_5045050380" evidence="1">
    <location>
        <begin position="19"/>
        <end position="326"/>
    </location>
</feature>
<dbReference type="Proteomes" id="UP000766629">
    <property type="component" value="Unassembled WGS sequence"/>
</dbReference>
<dbReference type="PANTHER" id="PTHR40590">
    <property type="entry name" value="CYTOPLASMIC PROTEIN-RELATED"/>
    <property type="match status" value="1"/>
</dbReference>